<feature type="signal peptide" evidence="3">
    <location>
        <begin position="1"/>
        <end position="26"/>
    </location>
</feature>
<keyword evidence="5" id="KW-1185">Reference proteome</keyword>
<reference evidence="4 5" key="1">
    <citation type="submission" date="2012-06" db="EMBL/GenBank/DDBJ databases">
        <title>Complete sequence of chromosome of Mycobacterium chubuense NBB4.</title>
        <authorList>
            <consortium name="US DOE Joint Genome Institute"/>
            <person name="Lucas S."/>
            <person name="Han J."/>
            <person name="Lapidus A."/>
            <person name="Cheng J.-F."/>
            <person name="Goodwin L."/>
            <person name="Pitluck S."/>
            <person name="Peters L."/>
            <person name="Mikhailova N."/>
            <person name="Teshima H."/>
            <person name="Detter J.C."/>
            <person name="Han C."/>
            <person name="Tapia R."/>
            <person name="Land M."/>
            <person name="Hauser L."/>
            <person name="Kyrpides N."/>
            <person name="Ivanova N."/>
            <person name="Pagani I."/>
            <person name="Mattes T."/>
            <person name="Holmes A."/>
            <person name="Rutledge P."/>
            <person name="Paulsen I."/>
            <person name="Coleman N."/>
            <person name="Woyke T."/>
        </authorList>
    </citation>
    <scope>NUCLEOTIDE SEQUENCE [LARGE SCALE GENOMIC DNA]</scope>
    <source>
        <strain evidence="4 5">NBB4</strain>
    </source>
</reference>
<feature type="region of interest" description="Disordered" evidence="1">
    <location>
        <begin position="72"/>
        <end position="98"/>
    </location>
</feature>
<dbReference type="eggNOG" id="ENOG5031SIF">
    <property type="taxonomic scope" value="Bacteria"/>
</dbReference>
<proteinExistence type="predicted"/>
<dbReference type="RefSeq" id="WP_014814751.1">
    <property type="nucleotide sequence ID" value="NC_018027.1"/>
</dbReference>
<feature type="transmembrane region" description="Helical" evidence="2">
    <location>
        <begin position="48"/>
        <end position="68"/>
    </location>
</feature>
<evidence type="ECO:0000313" key="5">
    <source>
        <dbReference type="Proteomes" id="UP000006057"/>
    </source>
</evidence>
<feature type="chain" id="PRO_5038761352" evidence="3">
    <location>
        <begin position="27"/>
        <end position="98"/>
    </location>
</feature>
<keyword evidence="2" id="KW-0812">Transmembrane</keyword>
<gene>
    <name evidence="4" type="ordered locus">Mycch_1470</name>
</gene>
<evidence type="ECO:0000313" key="4">
    <source>
        <dbReference type="EMBL" id="AFM16270.1"/>
    </source>
</evidence>
<dbReference type="PATRIC" id="fig|710421.3.peg.1472"/>
<dbReference type="EMBL" id="CP003053">
    <property type="protein sequence ID" value="AFM16270.1"/>
    <property type="molecule type" value="Genomic_DNA"/>
</dbReference>
<accession>I4BG63</accession>
<keyword evidence="3" id="KW-0732">Signal</keyword>
<protein>
    <submittedName>
        <fullName evidence="4">Uncharacterized protein</fullName>
    </submittedName>
</protein>
<dbReference type="AlphaFoldDB" id="I4BG63"/>
<evidence type="ECO:0000256" key="1">
    <source>
        <dbReference type="SAM" id="MobiDB-lite"/>
    </source>
</evidence>
<dbReference type="HOGENOM" id="CLU_159296_0_0_11"/>
<evidence type="ECO:0000256" key="3">
    <source>
        <dbReference type="SAM" id="SignalP"/>
    </source>
</evidence>
<dbReference type="Proteomes" id="UP000006057">
    <property type="component" value="Chromosome"/>
</dbReference>
<dbReference type="STRING" id="710421.Mycch_1470"/>
<evidence type="ECO:0000256" key="2">
    <source>
        <dbReference type="SAM" id="Phobius"/>
    </source>
</evidence>
<organism evidence="4 5">
    <name type="scientific">Mycolicibacterium chubuense (strain NBB4)</name>
    <name type="common">Mycobacterium chubuense</name>
    <dbReference type="NCBI Taxonomy" id="710421"/>
    <lineage>
        <taxon>Bacteria</taxon>
        <taxon>Bacillati</taxon>
        <taxon>Actinomycetota</taxon>
        <taxon>Actinomycetes</taxon>
        <taxon>Mycobacteriales</taxon>
        <taxon>Mycobacteriaceae</taxon>
        <taxon>Mycolicibacterium</taxon>
    </lineage>
</organism>
<name>I4BG63_MYCCN</name>
<dbReference type="KEGG" id="mcb:Mycch_1470"/>
<sequence length="98" mass="10383" precursor="true">MKREACKFFSGAFAAMAWAHVAYALAVTNGVLNEPVFLGRKWPVGYALTEAAVYSSISAALGYAGWIAKSPEQQQEPRLSPAEGQGGAPIRAAESVTH</sequence>
<keyword evidence="2" id="KW-1133">Transmembrane helix</keyword>
<keyword evidence="2" id="KW-0472">Membrane</keyword>